<evidence type="ECO:0000256" key="1">
    <source>
        <dbReference type="ARBA" id="ARBA00005564"/>
    </source>
</evidence>
<dbReference type="EMBL" id="MAJZ01000310">
    <property type="protein sequence ID" value="OCH78094.1"/>
    <property type="molecule type" value="Genomic_DNA"/>
</dbReference>
<dbReference type="SUPFAM" id="SSF51004">
    <property type="entry name" value="C-terminal (heme d1) domain of cytochrome cd1-nitrite reductase"/>
    <property type="match status" value="1"/>
</dbReference>
<comment type="caution">
    <text evidence="3">The sequence shown here is derived from an EMBL/GenBank/DDBJ whole genome shotgun (WGS) entry which is preliminary data.</text>
</comment>
<dbReference type="Proteomes" id="UP000093173">
    <property type="component" value="Unassembled WGS sequence"/>
</dbReference>
<dbReference type="GO" id="GO:0006006">
    <property type="term" value="P:glucose metabolic process"/>
    <property type="evidence" value="ECO:0007669"/>
    <property type="project" value="UniProtKB-KW"/>
</dbReference>
<keyword evidence="2" id="KW-0119">Carbohydrate metabolism</keyword>
<dbReference type="InterPro" id="IPR011048">
    <property type="entry name" value="Haem_d1_sf"/>
</dbReference>
<dbReference type="PANTHER" id="PTHR30344">
    <property type="entry name" value="6-PHOSPHOGLUCONOLACTONASE-RELATED"/>
    <property type="match status" value="1"/>
</dbReference>
<evidence type="ECO:0008006" key="5">
    <source>
        <dbReference type="Google" id="ProtNLM"/>
    </source>
</evidence>
<comment type="similarity">
    <text evidence="1">Belongs to the cycloisomerase 2 family.</text>
</comment>
<evidence type="ECO:0000313" key="3">
    <source>
        <dbReference type="EMBL" id="OCH78094.1"/>
    </source>
</evidence>
<proteinExistence type="inferred from homology"/>
<name>A0A1B9R222_9VIBR</name>
<dbReference type="InterPro" id="IPR050282">
    <property type="entry name" value="Cycloisomerase_2"/>
</dbReference>
<accession>A0A1B9R222</accession>
<reference evidence="4" key="1">
    <citation type="submission" date="2016-06" db="EMBL/GenBank/DDBJ databases">
        <authorList>
            <person name="Hehemann J.-H."/>
            <person name="Arevalo P."/>
            <person name="Datta M.S."/>
            <person name="Polz M.F."/>
        </authorList>
    </citation>
    <scope>NUCLEOTIDE SEQUENCE [LARGE SCALE GENOMIC DNA]</scope>
    <source>
        <strain evidence="4">9CSC122</strain>
    </source>
</reference>
<dbReference type="PANTHER" id="PTHR30344:SF1">
    <property type="entry name" value="6-PHOSPHOGLUCONOLACTONASE"/>
    <property type="match status" value="1"/>
</dbReference>
<dbReference type="Pfam" id="PF10282">
    <property type="entry name" value="Lactonase"/>
    <property type="match status" value="1"/>
</dbReference>
<keyword evidence="4" id="KW-1185">Reference proteome</keyword>
<gene>
    <name evidence="3" type="ORF">A6E14_06175</name>
</gene>
<keyword evidence="2" id="KW-0313">Glucose metabolism</keyword>
<sequence length="341" mass="37583">MDFIIGCYSDGLQANEGMLLVELNRRSGQMAHKQVMLQTKNPSYALATSKAVYTVNEVEKESPPKLHMSNSVSQHTVNLIGDSPCHLAVDKDQQFIATAHYGTGNVNIVTLDSQGLPTDLIADLFVDGKGANPDRQTSPHAHQVTFLSTRDQLAVVDLGADVIHFYRYDRNSLTFENTPVQSVLMPAGSGPRHLVFDKIEETAYVVCELSETLVTLKDIDDEWVVVDETDLLPNQEKGEAASAIKLSPDGQFLYVSCRHQNQISIFSVDGALPKWLKSVETEGDFPRDFAMSHDGQWCIVANQRSNSLVSFKRDIDTGDLVYSGHTLKTTVPVCVAPMLAE</sequence>
<protein>
    <recommendedName>
        <fullName evidence="5">6-phosphogluconolactonase</fullName>
    </recommendedName>
</protein>
<dbReference type="RefSeq" id="WP_065576459.1">
    <property type="nucleotide sequence ID" value="NZ_JBNGCH010000310.1"/>
</dbReference>
<dbReference type="AlphaFoldDB" id="A0A1B9R222"/>
<dbReference type="GO" id="GO:0017057">
    <property type="term" value="F:6-phosphogluconolactonase activity"/>
    <property type="evidence" value="ECO:0007669"/>
    <property type="project" value="TreeGrafter"/>
</dbReference>
<evidence type="ECO:0000256" key="2">
    <source>
        <dbReference type="ARBA" id="ARBA00022526"/>
    </source>
</evidence>
<organism evidence="3 4">
    <name type="scientific">Vibrio genomosp. F10</name>
    <dbReference type="NCBI Taxonomy" id="723171"/>
    <lineage>
        <taxon>Bacteria</taxon>
        <taxon>Pseudomonadati</taxon>
        <taxon>Pseudomonadota</taxon>
        <taxon>Gammaproteobacteria</taxon>
        <taxon>Vibrionales</taxon>
        <taxon>Vibrionaceae</taxon>
        <taxon>Vibrio</taxon>
    </lineage>
</organism>
<dbReference type="Gene3D" id="2.130.10.10">
    <property type="entry name" value="YVTN repeat-like/Quinoprotein amine dehydrogenase"/>
    <property type="match status" value="1"/>
</dbReference>
<dbReference type="InterPro" id="IPR015943">
    <property type="entry name" value="WD40/YVTN_repeat-like_dom_sf"/>
</dbReference>
<evidence type="ECO:0000313" key="4">
    <source>
        <dbReference type="Proteomes" id="UP000093173"/>
    </source>
</evidence>
<dbReference type="InterPro" id="IPR019405">
    <property type="entry name" value="Lactonase_7-beta_prop"/>
</dbReference>